<organism evidence="2 3">
    <name type="scientific">Trichinella murrelli</name>
    <dbReference type="NCBI Taxonomy" id="144512"/>
    <lineage>
        <taxon>Eukaryota</taxon>
        <taxon>Metazoa</taxon>
        <taxon>Ecdysozoa</taxon>
        <taxon>Nematoda</taxon>
        <taxon>Enoplea</taxon>
        <taxon>Dorylaimia</taxon>
        <taxon>Trichinellida</taxon>
        <taxon>Trichinellidae</taxon>
        <taxon>Trichinella</taxon>
    </lineage>
</organism>
<dbReference type="OrthoDB" id="10584290at2759"/>
<proteinExistence type="predicted"/>
<feature type="transmembrane region" description="Helical" evidence="1">
    <location>
        <begin position="48"/>
        <end position="72"/>
    </location>
</feature>
<reference evidence="2 3" key="1">
    <citation type="submission" date="2015-01" db="EMBL/GenBank/DDBJ databases">
        <title>Evolution of Trichinella species and genotypes.</title>
        <authorList>
            <person name="Korhonen P.K."/>
            <person name="Edoardo P."/>
            <person name="Giuseppe L.R."/>
            <person name="Gasser R.B."/>
        </authorList>
    </citation>
    <scope>NUCLEOTIDE SEQUENCE [LARGE SCALE GENOMIC DNA]</scope>
    <source>
        <strain evidence="2">ISS417</strain>
    </source>
</reference>
<accession>A0A0V0TYA8</accession>
<dbReference type="Proteomes" id="UP000055048">
    <property type="component" value="Unassembled WGS sequence"/>
</dbReference>
<name>A0A0V0TYA8_9BILA</name>
<keyword evidence="1" id="KW-0812">Transmembrane</keyword>
<gene>
    <name evidence="2" type="ORF">T05_7189</name>
</gene>
<keyword evidence="3" id="KW-1185">Reference proteome</keyword>
<sequence length="111" mass="12497">MDSCYSSGLSSSLSSEFTKRKAFRRTPMNNNTRIIKKKRISSTACHPLSTLALLCLIGLGFVQFCCQLQLLWPTTLCRPATRRSVGWGGVGHLKLEKRQSLVVMYGSLYFF</sequence>
<dbReference type="AlphaFoldDB" id="A0A0V0TYA8"/>
<evidence type="ECO:0000256" key="1">
    <source>
        <dbReference type="SAM" id="Phobius"/>
    </source>
</evidence>
<keyword evidence="1" id="KW-1133">Transmembrane helix</keyword>
<keyword evidence="1" id="KW-0472">Membrane</keyword>
<comment type="caution">
    <text evidence="2">The sequence shown here is derived from an EMBL/GenBank/DDBJ whole genome shotgun (WGS) entry which is preliminary data.</text>
</comment>
<evidence type="ECO:0000313" key="3">
    <source>
        <dbReference type="Proteomes" id="UP000055048"/>
    </source>
</evidence>
<dbReference type="EMBL" id="JYDJ01000107">
    <property type="protein sequence ID" value="KRX43960.1"/>
    <property type="molecule type" value="Genomic_DNA"/>
</dbReference>
<evidence type="ECO:0000313" key="2">
    <source>
        <dbReference type="EMBL" id="KRX43960.1"/>
    </source>
</evidence>
<protein>
    <submittedName>
        <fullName evidence="2">Uncharacterized protein</fullName>
    </submittedName>
</protein>